<comment type="caution">
    <text evidence="2">The sequence shown here is derived from an EMBL/GenBank/DDBJ whole genome shotgun (WGS) entry which is preliminary data.</text>
</comment>
<accession>A0A8S3ECH0</accession>
<feature type="non-terminal residue" evidence="2">
    <location>
        <position position="1"/>
    </location>
</feature>
<dbReference type="AlphaFoldDB" id="A0A8S3ECH0"/>
<name>A0A8S3ECH0_9BILA</name>
<evidence type="ECO:0000256" key="1">
    <source>
        <dbReference type="SAM" id="Coils"/>
    </source>
</evidence>
<keyword evidence="1" id="KW-0175">Coiled coil</keyword>
<dbReference type="Proteomes" id="UP000681967">
    <property type="component" value="Unassembled WGS sequence"/>
</dbReference>
<reference evidence="2" key="1">
    <citation type="submission" date="2021-02" db="EMBL/GenBank/DDBJ databases">
        <authorList>
            <person name="Nowell W R."/>
        </authorList>
    </citation>
    <scope>NUCLEOTIDE SEQUENCE</scope>
</reference>
<feature type="coiled-coil region" evidence="1">
    <location>
        <begin position="91"/>
        <end position="161"/>
    </location>
</feature>
<protein>
    <submittedName>
        <fullName evidence="2">Uncharacterized protein</fullName>
    </submittedName>
</protein>
<organism evidence="2 3">
    <name type="scientific">Rotaria magnacalcarata</name>
    <dbReference type="NCBI Taxonomy" id="392030"/>
    <lineage>
        <taxon>Eukaryota</taxon>
        <taxon>Metazoa</taxon>
        <taxon>Spiralia</taxon>
        <taxon>Gnathifera</taxon>
        <taxon>Rotifera</taxon>
        <taxon>Eurotatoria</taxon>
        <taxon>Bdelloidea</taxon>
        <taxon>Philodinida</taxon>
        <taxon>Philodinidae</taxon>
        <taxon>Rotaria</taxon>
    </lineage>
</organism>
<gene>
    <name evidence="2" type="ORF">BYL167_LOCUS57447</name>
</gene>
<dbReference type="EMBL" id="CAJOBH010224932">
    <property type="protein sequence ID" value="CAF5045683.1"/>
    <property type="molecule type" value="Genomic_DNA"/>
</dbReference>
<evidence type="ECO:0000313" key="3">
    <source>
        <dbReference type="Proteomes" id="UP000681967"/>
    </source>
</evidence>
<evidence type="ECO:0000313" key="2">
    <source>
        <dbReference type="EMBL" id="CAF5045683.1"/>
    </source>
</evidence>
<proteinExistence type="predicted"/>
<sequence length="190" mass="22212">DRQPEDSSIQVKENFDCDISMLLKDKERLQEELEAARLCVRQLETDLESTKQQSVTFDSNDDIKQKHEDLLTKFNEKSSHLEQIINDKLTLEISNKELQDLIKNCQETIDKDKQQIDILKDTLSKENEQHTKSLDALKTEYENLTNELQQTKQARDSIQVLLSETVQVRTIDKDLQIQQNQNTGEFLYAQ</sequence>
<feature type="coiled-coil region" evidence="1">
    <location>
        <begin position="12"/>
        <end position="53"/>
    </location>
</feature>